<feature type="transmembrane region" description="Helical" evidence="1">
    <location>
        <begin position="65"/>
        <end position="84"/>
    </location>
</feature>
<dbReference type="RefSeq" id="WP_016421088.1">
    <property type="nucleotide sequence ID" value="NZ_FNND01000008.1"/>
</dbReference>
<feature type="transmembrane region" description="Helical" evidence="1">
    <location>
        <begin position="104"/>
        <end position="127"/>
    </location>
</feature>
<evidence type="ECO:0000256" key="1">
    <source>
        <dbReference type="SAM" id="Phobius"/>
    </source>
</evidence>
<reference evidence="2 3" key="1">
    <citation type="submission" date="2016-10" db="EMBL/GenBank/DDBJ databases">
        <authorList>
            <person name="Varghese N."/>
            <person name="Submissions S."/>
        </authorList>
    </citation>
    <scope>NUCLEOTIDE SEQUENCE [LARGE SCALE GENOMIC DNA]</scope>
    <source>
        <strain evidence="2 3">DSM 11449</strain>
    </source>
</reference>
<protein>
    <recommendedName>
        <fullName evidence="4">WG containing repeat-containing protein</fullName>
    </recommendedName>
</protein>
<comment type="caution">
    <text evidence="2">The sequence shown here is derived from an EMBL/GenBank/DDBJ whole genome shotgun (WGS) entry which is preliminary data.</text>
</comment>
<evidence type="ECO:0000313" key="3">
    <source>
        <dbReference type="Proteomes" id="UP000182771"/>
    </source>
</evidence>
<feature type="transmembrane region" description="Helical" evidence="1">
    <location>
        <begin position="7"/>
        <end position="24"/>
    </location>
</feature>
<dbReference type="Proteomes" id="UP000182771">
    <property type="component" value="Unassembled WGS sequence"/>
</dbReference>
<feature type="transmembrane region" description="Helical" evidence="1">
    <location>
        <begin position="36"/>
        <end position="58"/>
    </location>
</feature>
<name>A0A1H2YSQ8_9FLAO</name>
<dbReference type="GeneID" id="85016067"/>
<dbReference type="AlphaFoldDB" id="A0A1H2YSQ8"/>
<keyword evidence="1" id="KW-1133">Transmembrane helix</keyword>
<sequence>MKESIKISALSVIIGAIQMILFLPDGYSCIDAKSDVITGISIFMPIQFCIVFVYSIFCKPIRQSIAKYILLLIILAFWLYINRIEFMHREACWSTYLKEEINPAVVYSSIIPCGICIFAFYMGICYFEKKEKQKIPPSDKATNHSITKLSVIISFLLIGCSAPKSDFKVIQTERIGKDYQYNPNGFIENNYGRLLIKTISLYDKQGKLKGFLWNRADGFLEYTPSELKEDIALVKSLDIDTIYSDKKYIGYIKEKKNDTIFYLSNNKIVIKTK</sequence>
<organism evidence="2 3">
    <name type="scientific">Capnocytophaga granulosa</name>
    <dbReference type="NCBI Taxonomy" id="45242"/>
    <lineage>
        <taxon>Bacteria</taxon>
        <taxon>Pseudomonadati</taxon>
        <taxon>Bacteroidota</taxon>
        <taxon>Flavobacteriia</taxon>
        <taxon>Flavobacteriales</taxon>
        <taxon>Flavobacteriaceae</taxon>
        <taxon>Capnocytophaga</taxon>
    </lineage>
</organism>
<evidence type="ECO:0008006" key="4">
    <source>
        <dbReference type="Google" id="ProtNLM"/>
    </source>
</evidence>
<evidence type="ECO:0000313" key="2">
    <source>
        <dbReference type="EMBL" id="SDX08220.1"/>
    </source>
</evidence>
<accession>A0A1H2YSQ8</accession>
<proteinExistence type="predicted"/>
<dbReference type="EMBL" id="FNND01000008">
    <property type="protein sequence ID" value="SDX08220.1"/>
    <property type="molecule type" value="Genomic_DNA"/>
</dbReference>
<keyword evidence="1" id="KW-0812">Transmembrane</keyword>
<gene>
    <name evidence="2" type="ORF">SAMN05444420_1085</name>
</gene>
<keyword evidence="1" id="KW-0472">Membrane</keyword>
<dbReference type="OrthoDB" id="1149012at2"/>
<keyword evidence="3" id="KW-1185">Reference proteome</keyword>